<proteinExistence type="predicted"/>
<gene>
    <name evidence="1" type="ORF">LCGC14_0564900</name>
</gene>
<organism evidence="1">
    <name type="scientific">marine sediment metagenome</name>
    <dbReference type="NCBI Taxonomy" id="412755"/>
    <lineage>
        <taxon>unclassified sequences</taxon>
        <taxon>metagenomes</taxon>
        <taxon>ecological metagenomes</taxon>
    </lineage>
</organism>
<dbReference type="EMBL" id="LAZR01000816">
    <property type="protein sequence ID" value="KKN57162.1"/>
    <property type="molecule type" value="Genomic_DNA"/>
</dbReference>
<reference evidence="1" key="1">
    <citation type="journal article" date="2015" name="Nature">
        <title>Complex archaea that bridge the gap between prokaryotes and eukaryotes.</title>
        <authorList>
            <person name="Spang A."/>
            <person name="Saw J.H."/>
            <person name="Jorgensen S.L."/>
            <person name="Zaremba-Niedzwiedzka K."/>
            <person name="Martijn J."/>
            <person name="Lind A.E."/>
            <person name="van Eijk R."/>
            <person name="Schleper C."/>
            <person name="Guy L."/>
            <person name="Ettema T.J."/>
        </authorList>
    </citation>
    <scope>NUCLEOTIDE SEQUENCE</scope>
</reference>
<evidence type="ECO:0000313" key="1">
    <source>
        <dbReference type="EMBL" id="KKN57162.1"/>
    </source>
</evidence>
<accession>A0A0F9S4H0</accession>
<dbReference type="AlphaFoldDB" id="A0A0F9S4H0"/>
<name>A0A0F9S4H0_9ZZZZ</name>
<comment type="caution">
    <text evidence="1">The sequence shown here is derived from an EMBL/GenBank/DDBJ whole genome shotgun (WGS) entry which is preliminary data.</text>
</comment>
<protein>
    <submittedName>
        <fullName evidence="1">Uncharacterized protein</fullName>
    </submittedName>
</protein>
<sequence>MASETYPGAAFVGDSNFLDLNLGATAVNDIDGGGCTLYLVDVDNSANSAASFIKFWDAAAPDVGTDAPMEQYKIAASKREVWIIPRGLTFGTGLSLAMLTVGGTGGAVSPASAVIVRLNYNTT</sequence>